<dbReference type="AlphaFoldDB" id="Q3Y6T2"/>
<gene>
    <name evidence="2" type="primary">fae</name>
</gene>
<feature type="compositionally biased region" description="Basic and acidic residues" evidence="1">
    <location>
        <begin position="33"/>
        <end position="54"/>
    </location>
</feature>
<organism evidence="2">
    <name type="scientific">Xanthobacter autotrophicus</name>
    <dbReference type="NCBI Taxonomy" id="280"/>
    <lineage>
        <taxon>Bacteria</taxon>
        <taxon>Pseudomonadati</taxon>
        <taxon>Pseudomonadota</taxon>
        <taxon>Alphaproteobacteria</taxon>
        <taxon>Hyphomicrobiales</taxon>
        <taxon>Xanthobacteraceae</taxon>
        <taxon>Xanthobacter</taxon>
    </lineage>
</organism>
<reference evidence="2" key="2">
    <citation type="submission" date="2005-08" db="EMBL/GenBank/DDBJ databases">
        <authorList>
            <person name="Nercessian O.G."/>
            <person name="Kalyuzhnaya M.G."/>
            <person name="Joye S.B."/>
            <person name="Lidstrom M.E."/>
            <person name="Chistoserdova L."/>
        </authorList>
    </citation>
    <scope>NUCLEOTIDE SEQUENCE</scope>
    <source>
        <strain evidence="2">JLW14</strain>
    </source>
</reference>
<protein>
    <submittedName>
        <fullName evidence="2">Formaldehyde-activating enzyme</fullName>
    </submittedName>
</protein>
<feature type="compositionally biased region" description="Basic residues" evidence="1">
    <location>
        <begin position="76"/>
        <end position="90"/>
    </location>
</feature>
<feature type="non-terminal residue" evidence="2">
    <location>
        <position position="90"/>
    </location>
</feature>
<evidence type="ECO:0000256" key="1">
    <source>
        <dbReference type="SAM" id="MobiDB-lite"/>
    </source>
</evidence>
<proteinExistence type="predicted"/>
<evidence type="ECO:0000313" key="2">
    <source>
        <dbReference type="EMBL" id="AAZ81487.1"/>
    </source>
</evidence>
<name>Q3Y6T2_XANAU</name>
<accession>Q3Y6T2</accession>
<feature type="non-terminal residue" evidence="2">
    <location>
        <position position="1"/>
    </location>
</feature>
<dbReference type="EMBL" id="DQ153056">
    <property type="protein sequence ID" value="AAZ81487.1"/>
    <property type="molecule type" value="Genomic_DNA"/>
</dbReference>
<feature type="region of interest" description="Disordered" evidence="1">
    <location>
        <begin position="1"/>
        <end position="90"/>
    </location>
</feature>
<sequence length="90" mass="10206">RGRNGVRHQPDEQQGWLHVPPRGARAEPALQAQHRDVQQGDHQGRPAGRADVRPRPVRRRQGGAGLGRGRRDPGRGSRRPLHLRRRLHPL</sequence>
<reference evidence="2" key="1">
    <citation type="journal article" date="2005" name="Appl. Environ. Microbiol.">
        <title>Analysis of fae and fhcD genes in Mono Lake, California.</title>
        <authorList>
            <person name="Nercessian O."/>
            <person name="Kalyuzhnaya M.G."/>
            <person name="Joye S.B."/>
            <person name="Lidstrom M.E."/>
            <person name="Chistoserdova L."/>
        </authorList>
    </citation>
    <scope>NUCLEOTIDE SEQUENCE</scope>
    <source>
        <strain evidence="2">JLW14</strain>
    </source>
</reference>